<feature type="signal peptide" evidence="9">
    <location>
        <begin position="1"/>
        <end position="22"/>
    </location>
</feature>
<dbReference type="InterPro" id="IPR015500">
    <property type="entry name" value="Peptidase_S8_subtilisin-rel"/>
</dbReference>
<evidence type="ECO:0000256" key="7">
    <source>
        <dbReference type="PIRSR" id="PIRSR615500-1"/>
    </source>
</evidence>
<evidence type="ECO:0000256" key="8">
    <source>
        <dbReference type="PROSITE-ProRule" id="PRU01240"/>
    </source>
</evidence>
<evidence type="ECO:0000313" key="15">
    <source>
        <dbReference type="Proteomes" id="UP001237642"/>
    </source>
</evidence>
<evidence type="ECO:0000256" key="4">
    <source>
        <dbReference type="ARBA" id="ARBA00022801"/>
    </source>
</evidence>
<feature type="domain" description="PA" evidence="11">
    <location>
        <begin position="373"/>
        <end position="459"/>
    </location>
</feature>
<reference evidence="14" key="1">
    <citation type="submission" date="2023-02" db="EMBL/GenBank/DDBJ databases">
        <title>Genome of toxic invasive species Heracleum sosnowskyi carries increased number of genes despite the absence of recent whole-genome duplications.</title>
        <authorList>
            <person name="Schelkunov M."/>
            <person name="Shtratnikova V."/>
            <person name="Makarenko M."/>
            <person name="Klepikova A."/>
            <person name="Omelchenko D."/>
            <person name="Novikova G."/>
            <person name="Obukhova E."/>
            <person name="Bogdanov V."/>
            <person name="Penin A."/>
            <person name="Logacheva M."/>
        </authorList>
    </citation>
    <scope>NUCLEOTIDE SEQUENCE</scope>
    <source>
        <strain evidence="14">Hsosn_3</strain>
        <tissue evidence="14">Leaf</tissue>
    </source>
</reference>
<evidence type="ECO:0000313" key="14">
    <source>
        <dbReference type="EMBL" id="KAK1364356.1"/>
    </source>
</evidence>
<dbReference type="FunFam" id="3.50.30.30:FF:000005">
    <property type="entry name" value="subtilisin-like protease SBT1.5"/>
    <property type="match status" value="1"/>
</dbReference>
<reference evidence="14" key="2">
    <citation type="submission" date="2023-05" db="EMBL/GenBank/DDBJ databases">
        <authorList>
            <person name="Schelkunov M.I."/>
        </authorList>
    </citation>
    <scope>NUCLEOTIDE SEQUENCE</scope>
    <source>
        <strain evidence="14">Hsosn_3</strain>
        <tissue evidence="14">Leaf</tissue>
    </source>
</reference>
<dbReference type="PRINTS" id="PR00723">
    <property type="entry name" value="SUBTILISIN"/>
</dbReference>
<comment type="caution">
    <text evidence="14">The sequence shown here is derived from an EMBL/GenBank/DDBJ whole genome shotgun (WGS) entry which is preliminary data.</text>
</comment>
<dbReference type="SUPFAM" id="SSF52025">
    <property type="entry name" value="PA domain"/>
    <property type="match status" value="1"/>
</dbReference>
<keyword evidence="5 8" id="KW-0720">Serine protease</keyword>
<dbReference type="Proteomes" id="UP001237642">
    <property type="component" value="Unassembled WGS sequence"/>
</dbReference>
<dbReference type="PROSITE" id="PS51892">
    <property type="entry name" value="SUBTILASE"/>
    <property type="match status" value="1"/>
</dbReference>
<protein>
    <submittedName>
        <fullName evidence="14">Subtilisin-like protease SBT1.1</fullName>
    </submittedName>
</protein>
<dbReference type="Pfam" id="PF05922">
    <property type="entry name" value="Inhibitor_I9"/>
    <property type="match status" value="1"/>
</dbReference>
<name>A0AAD8HC92_9APIA</name>
<dbReference type="Pfam" id="PF02225">
    <property type="entry name" value="PA"/>
    <property type="match status" value="1"/>
</dbReference>
<evidence type="ECO:0000256" key="5">
    <source>
        <dbReference type="ARBA" id="ARBA00022825"/>
    </source>
</evidence>
<dbReference type="InterPro" id="IPR041469">
    <property type="entry name" value="Subtilisin-like_FN3"/>
</dbReference>
<keyword evidence="15" id="KW-1185">Reference proteome</keyword>
<dbReference type="PANTHER" id="PTHR10795">
    <property type="entry name" value="PROPROTEIN CONVERTASE SUBTILISIN/KEXIN"/>
    <property type="match status" value="1"/>
</dbReference>
<evidence type="ECO:0000259" key="12">
    <source>
        <dbReference type="Pfam" id="PF05922"/>
    </source>
</evidence>
<dbReference type="Gene3D" id="2.60.40.2310">
    <property type="match status" value="1"/>
</dbReference>
<gene>
    <name evidence="14" type="ORF">POM88_039917</name>
</gene>
<keyword evidence="2 8" id="KW-0645">Protease</keyword>
<dbReference type="FunFam" id="3.40.50.200:FF:000006">
    <property type="entry name" value="Subtilisin-like protease SBT1.5"/>
    <property type="match status" value="1"/>
</dbReference>
<feature type="domain" description="Peptidase S8/S53" evidence="10">
    <location>
        <begin position="136"/>
        <end position="584"/>
    </location>
</feature>
<evidence type="ECO:0000259" key="13">
    <source>
        <dbReference type="Pfam" id="PF17766"/>
    </source>
</evidence>
<dbReference type="GO" id="GO:0004252">
    <property type="term" value="F:serine-type endopeptidase activity"/>
    <property type="evidence" value="ECO:0007669"/>
    <property type="project" value="UniProtKB-UniRule"/>
</dbReference>
<dbReference type="InterPro" id="IPR000209">
    <property type="entry name" value="Peptidase_S8/S53_dom"/>
</dbReference>
<dbReference type="GO" id="GO:0006508">
    <property type="term" value="P:proteolysis"/>
    <property type="evidence" value="ECO:0007669"/>
    <property type="project" value="UniProtKB-KW"/>
</dbReference>
<keyword evidence="4 8" id="KW-0378">Hydrolase</keyword>
<organism evidence="14 15">
    <name type="scientific">Heracleum sosnowskyi</name>
    <dbReference type="NCBI Taxonomy" id="360622"/>
    <lineage>
        <taxon>Eukaryota</taxon>
        <taxon>Viridiplantae</taxon>
        <taxon>Streptophyta</taxon>
        <taxon>Embryophyta</taxon>
        <taxon>Tracheophyta</taxon>
        <taxon>Spermatophyta</taxon>
        <taxon>Magnoliopsida</taxon>
        <taxon>eudicotyledons</taxon>
        <taxon>Gunneridae</taxon>
        <taxon>Pentapetalae</taxon>
        <taxon>asterids</taxon>
        <taxon>campanulids</taxon>
        <taxon>Apiales</taxon>
        <taxon>Apiaceae</taxon>
        <taxon>Apioideae</taxon>
        <taxon>apioid superclade</taxon>
        <taxon>Tordylieae</taxon>
        <taxon>Tordyliinae</taxon>
        <taxon>Heracleum</taxon>
    </lineage>
</organism>
<evidence type="ECO:0000259" key="11">
    <source>
        <dbReference type="Pfam" id="PF02225"/>
    </source>
</evidence>
<comment type="similarity">
    <text evidence="1 8">Belongs to the peptidase S8 family.</text>
</comment>
<proteinExistence type="inferred from homology"/>
<evidence type="ECO:0000256" key="1">
    <source>
        <dbReference type="ARBA" id="ARBA00011073"/>
    </source>
</evidence>
<dbReference type="InterPro" id="IPR023828">
    <property type="entry name" value="Peptidase_S8_Ser-AS"/>
</dbReference>
<feature type="domain" description="Subtilisin-like protease fibronectin type-III" evidence="13">
    <location>
        <begin position="660"/>
        <end position="762"/>
    </location>
</feature>
<accession>A0AAD8HC92</accession>
<dbReference type="InterPro" id="IPR045051">
    <property type="entry name" value="SBT"/>
</dbReference>
<dbReference type="InterPro" id="IPR034197">
    <property type="entry name" value="Peptidases_S8_3"/>
</dbReference>
<keyword evidence="6" id="KW-0325">Glycoprotein</keyword>
<dbReference type="AlphaFoldDB" id="A0AAD8HC92"/>
<dbReference type="SUPFAM" id="SSF52743">
    <property type="entry name" value="Subtilisin-like"/>
    <property type="match status" value="1"/>
</dbReference>
<dbReference type="InterPro" id="IPR046450">
    <property type="entry name" value="PA_dom_sf"/>
</dbReference>
<dbReference type="InterPro" id="IPR037045">
    <property type="entry name" value="S8pro/Inhibitor_I9_sf"/>
</dbReference>
<keyword evidence="3 9" id="KW-0732">Signal</keyword>
<dbReference type="CDD" id="cd04852">
    <property type="entry name" value="Peptidases_S8_3"/>
    <property type="match status" value="1"/>
</dbReference>
<dbReference type="EMBL" id="JAUIZM010000009">
    <property type="protein sequence ID" value="KAK1364356.1"/>
    <property type="molecule type" value="Genomic_DNA"/>
</dbReference>
<dbReference type="Pfam" id="PF17766">
    <property type="entry name" value="fn3_6"/>
    <property type="match status" value="1"/>
</dbReference>
<dbReference type="Gene3D" id="3.50.30.30">
    <property type="match status" value="1"/>
</dbReference>
<dbReference type="PROSITE" id="PS00138">
    <property type="entry name" value="SUBTILASE_SER"/>
    <property type="match status" value="1"/>
</dbReference>
<dbReference type="Gene3D" id="3.40.50.200">
    <property type="entry name" value="Peptidase S8/S53 domain"/>
    <property type="match status" value="1"/>
</dbReference>
<feature type="active site" description="Charge relay system" evidence="7 8">
    <location>
        <position position="543"/>
    </location>
</feature>
<evidence type="ECO:0000256" key="9">
    <source>
        <dbReference type="SAM" id="SignalP"/>
    </source>
</evidence>
<dbReference type="InterPro" id="IPR036852">
    <property type="entry name" value="Peptidase_S8/S53_dom_sf"/>
</dbReference>
<feature type="chain" id="PRO_5042050252" evidence="9">
    <location>
        <begin position="23"/>
        <end position="765"/>
    </location>
</feature>
<evidence type="ECO:0000259" key="10">
    <source>
        <dbReference type="Pfam" id="PF00082"/>
    </source>
</evidence>
<feature type="active site" description="Charge relay system" evidence="7 8">
    <location>
        <position position="144"/>
    </location>
</feature>
<dbReference type="CDD" id="cd02120">
    <property type="entry name" value="PA_subtilisin_like"/>
    <property type="match status" value="1"/>
</dbReference>
<dbReference type="Pfam" id="PF00082">
    <property type="entry name" value="Peptidase_S8"/>
    <property type="match status" value="1"/>
</dbReference>
<evidence type="ECO:0000256" key="2">
    <source>
        <dbReference type="ARBA" id="ARBA00022670"/>
    </source>
</evidence>
<evidence type="ECO:0000256" key="6">
    <source>
        <dbReference type="ARBA" id="ARBA00023180"/>
    </source>
</evidence>
<feature type="active site" description="Charge relay system" evidence="7 8">
    <location>
        <position position="217"/>
    </location>
</feature>
<evidence type="ECO:0000256" key="3">
    <source>
        <dbReference type="ARBA" id="ARBA00022729"/>
    </source>
</evidence>
<sequence length="765" mass="81472">MSLQTTLLLLSLMVSATSCVLAERGTYIVHMDKSKIQSLETTKKWHEYIMDSVHQLSIQENLEEASYPPNVLYTYETTMFGFSATLTKSNLKSLTKINGFLYAIPDEMLSLHTTHSPSFLGLNPGRGLWQPKNLASDVIIGVLDTGIWPEHISFVDTGMPPVPSNWKGKCEEGTNFTISNCNRKLIGARAFFKGYESVRGKINETVDYRSPRDAEGHGTHTASTAAGNLIPGASFFGNAKGAATGMMFTARIAAYKVCYAFGCSSSDILAAMDTAVSDGVNIMSLSLGGVAKPYYQDSVAIASLGAFQQGVVVSCSAGNSGPYSSTVGNVAPWIMTVAASYLDRSFPTTVKLGNGQIFTGASLYSGKNVNKLQLVYGKTAGIQGAQFCFNGSLSPVLVKGKIVVCERGGNGRAKKAEQVMLAGGAAMLLVNTENEGEELFPDPHILPATSLGALAGNAIKNYVNSTRQPSASIMFKGTTYRNVAPVMAAFSSRGPSLIGPDVIKPDVTAPGVNILAAWPPNISPLQLKSDNRSVLFNIISGTSMSCPHVSGLVALIKAAHKDWSPAAIKSALMTTAYTIDSKKSPIGDRGSAVGYATPFAYGSGHVDPEKASNPGLIYDITSKDIQNYLCSLNYTSSQLAILSRGNLSCPGHSKLGQSGNLNYPSFAVTFSENTSNNRTITHKRTVTNVGPARSVYVAQVIAPSGTSVRVEPKVLHFSSVGMTLSYQVSFTTVGQRPDSGSSSFGSLAFNYREYKVRSPIAITWE</sequence>
<feature type="domain" description="Inhibitor I9" evidence="12">
    <location>
        <begin position="26"/>
        <end position="112"/>
    </location>
</feature>
<dbReference type="InterPro" id="IPR003137">
    <property type="entry name" value="PA_domain"/>
</dbReference>
<dbReference type="Gene3D" id="3.30.70.80">
    <property type="entry name" value="Peptidase S8 propeptide/proteinase inhibitor I9"/>
    <property type="match status" value="1"/>
</dbReference>
<dbReference type="InterPro" id="IPR010259">
    <property type="entry name" value="S8pro/Inhibitor_I9"/>
</dbReference>